<gene>
    <name evidence="1" type="primary">ORF103654</name>
</gene>
<sequence length="62" mass="7030">MKKGASMAQLLRRLPGVLKVVGSNMDCFTVTFFQEIPRVAVGATKFVQHSRNVFCHFCRWKG</sequence>
<proteinExistence type="predicted"/>
<name>A0A0B7A8Y2_9EUPU</name>
<reference evidence="1" key="1">
    <citation type="submission" date="2014-12" db="EMBL/GenBank/DDBJ databases">
        <title>Insight into the proteome of Arion vulgaris.</title>
        <authorList>
            <person name="Aradska J."/>
            <person name="Bulat T."/>
            <person name="Smidak R."/>
            <person name="Sarate P."/>
            <person name="Gangsoo J."/>
            <person name="Sialana F."/>
            <person name="Bilban M."/>
            <person name="Lubec G."/>
        </authorList>
    </citation>
    <scope>NUCLEOTIDE SEQUENCE</scope>
    <source>
        <tissue evidence="1">Skin</tissue>
    </source>
</reference>
<dbReference type="EMBL" id="HACG01030383">
    <property type="protein sequence ID" value="CEK77248.1"/>
    <property type="molecule type" value="Transcribed_RNA"/>
</dbReference>
<evidence type="ECO:0000313" key="1">
    <source>
        <dbReference type="EMBL" id="CEK77248.1"/>
    </source>
</evidence>
<accession>A0A0B7A8Y2</accession>
<protein>
    <submittedName>
        <fullName evidence="1">Uncharacterized protein</fullName>
    </submittedName>
</protein>
<feature type="non-terminal residue" evidence="1">
    <location>
        <position position="62"/>
    </location>
</feature>
<organism evidence="1">
    <name type="scientific">Arion vulgaris</name>
    <dbReference type="NCBI Taxonomy" id="1028688"/>
    <lineage>
        <taxon>Eukaryota</taxon>
        <taxon>Metazoa</taxon>
        <taxon>Spiralia</taxon>
        <taxon>Lophotrochozoa</taxon>
        <taxon>Mollusca</taxon>
        <taxon>Gastropoda</taxon>
        <taxon>Heterobranchia</taxon>
        <taxon>Euthyneura</taxon>
        <taxon>Panpulmonata</taxon>
        <taxon>Eupulmonata</taxon>
        <taxon>Stylommatophora</taxon>
        <taxon>Helicina</taxon>
        <taxon>Arionoidea</taxon>
        <taxon>Arionidae</taxon>
        <taxon>Arion</taxon>
    </lineage>
</organism>
<dbReference type="AlphaFoldDB" id="A0A0B7A8Y2"/>